<evidence type="ECO:0000256" key="4">
    <source>
        <dbReference type="ARBA" id="ARBA00022989"/>
    </source>
</evidence>
<accession>A0A7H0LN46</accession>
<evidence type="ECO:0000256" key="6">
    <source>
        <dbReference type="ARBA" id="ARBA00038076"/>
    </source>
</evidence>
<evidence type="ECO:0000256" key="5">
    <source>
        <dbReference type="ARBA" id="ARBA00023136"/>
    </source>
</evidence>
<dbReference type="Proteomes" id="UP000516148">
    <property type="component" value="Chromosome"/>
</dbReference>
<keyword evidence="2" id="KW-1003">Cell membrane</keyword>
<feature type="transmembrane region" description="Helical" evidence="7">
    <location>
        <begin position="568"/>
        <end position="591"/>
    </location>
</feature>
<dbReference type="InterPro" id="IPR050250">
    <property type="entry name" value="Macrolide_Exporter_MacB"/>
</dbReference>
<evidence type="ECO:0000259" key="8">
    <source>
        <dbReference type="Pfam" id="PF02687"/>
    </source>
</evidence>
<evidence type="ECO:0000256" key="7">
    <source>
        <dbReference type="SAM" id="Phobius"/>
    </source>
</evidence>
<dbReference type="Pfam" id="PF02687">
    <property type="entry name" value="FtsX"/>
    <property type="match status" value="2"/>
</dbReference>
<feature type="transmembrane region" description="Helical" evidence="7">
    <location>
        <begin position="655"/>
        <end position="681"/>
    </location>
</feature>
<evidence type="ECO:0000256" key="2">
    <source>
        <dbReference type="ARBA" id="ARBA00022475"/>
    </source>
</evidence>
<keyword evidence="11" id="KW-1185">Reference proteome</keyword>
<feature type="transmembrane region" description="Helical" evidence="7">
    <location>
        <begin position="612"/>
        <end position="635"/>
    </location>
</feature>
<organism evidence="10 11">
    <name type="scientific">Sphingomonas alpina</name>
    <dbReference type="NCBI Taxonomy" id="653931"/>
    <lineage>
        <taxon>Bacteria</taxon>
        <taxon>Pseudomonadati</taxon>
        <taxon>Pseudomonadota</taxon>
        <taxon>Alphaproteobacteria</taxon>
        <taxon>Sphingomonadales</taxon>
        <taxon>Sphingomonadaceae</taxon>
        <taxon>Sphingomonas</taxon>
    </lineage>
</organism>
<evidence type="ECO:0000256" key="1">
    <source>
        <dbReference type="ARBA" id="ARBA00004651"/>
    </source>
</evidence>
<gene>
    <name evidence="10" type="ORF">H3Z74_08080</name>
</gene>
<dbReference type="GO" id="GO:0022857">
    <property type="term" value="F:transmembrane transporter activity"/>
    <property type="evidence" value="ECO:0007669"/>
    <property type="project" value="TreeGrafter"/>
</dbReference>
<proteinExistence type="inferred from homology"/>
<dbReference type="EMBL" id="CP061038">
    <property type="protein sequence ID" value="QNQ11099.1"/>
    <property type="molecule type" value="Genomic_DNA"/>
</dbReference>
<comment type="similarity">
    <text evidence="6">Belongs to the ABC-4 integral membrane protein family.</text>
</comment>
<reference evidence="10 11" key="1">
    <citation type="submission" date="2020-09" db="EMBL/GenBank/DDBJ databases">
        <title>Sphingomonas sp., a new species isolated from pork steak.</title>
        <authorList>
            <person name="Heidler von Heilborn D."/>
        </authorList>
    </citation>
    <scope>NUCLEOTIDE SEQUENCE [LARGE SCALE GENOMIC DNA]</scope>
    <source>
        <strain evidence="11">S8-3T</strain>
    </source>
</reference>
<feature type="transmembrane region" description="Helical" evidence="7">
    <location>
        <begin position="178"/>
        <end position="201"/>
    </location>
</feature>
<dbReference type="PANTHER" id="PTHR30572">
    <property type="entry name" value="MEMBRANE COMPONENT OF TRANSPORTER-RELATED"/>
    <property type="match status" value="1"/>
</dbReference>
<feature type="transmembrane region" description="Helical" evidence="7">
    <location>
        <begin position="318"/>
        <end position="342"/>
    </location>
</feature>
<dbReference type="InterPro" id="IPR025857">
    <property type="entry name" value="MacB_PCD"/>
</dbReference>
<dbReference type="PANTHER" id="PTHR30572:SF4">
    <property type="entry name" value="ABC TRANSPORTER PERMEASE YTRF"/>
    <property type="match status" value="1"/>
</dbReference>
<dbReference type="RefSeq" id="WP_187763385.1">
    <property type="nucleotide sequence ID" value="NZ_CP061038.1"/>
</dbReference>
<comment type="subcellular location">
    <subcellularLocation>
        <location evidence="1">Cell membrane</location>
        <topology evidence="1">Multi-pass membrane protein</topology>
    </subcellularLocation>
</comment>
<sequence>MRADSVWADPSVFRVLPIPAIAGALDAALAEPDTIVVTRSAALRLFGRDAPIGAAIEIVESKRAARRLKITAVIEDLPPETHLDLQFIASGRGATSPLGRADASPVPTIEAPIVTYVRARPGVTRADLQPVLDEIIRPFQAMAAASGTKVGGYALPIADIHFGPADDSPHGKPSVDPAIVVAIGAVGALILIMASTSYVALMTARAGRRAVEVAVRKACGAGRGQLLAQFLGESLALTLIALVAAMGVVELVLPAVNGVLGLSLSFDLTREPLLLMPLLAAWLVIGVASGLYPALVLSSFTPSVALRGGPAGIGGTVWIGRAMVVVQFAILTGLLVATITIYRQTHLAIASALGAGRGPILTVAANCRSGFAQAARELPGVREASCASVGALNMGPQGAVTAINRNGQRFTPGFVDVDAHFFGTFGVRPLAGRVFSPDHGSGDAKREVVLNQTAARHFGFASPRAAIGQPIGISLQVGVNPAPVPHTIIGVVPDVAASVLSPAGELVYNAGSPEAGILAVETRPEMIPDVRRRLERLWRAIGDGAPLEAQLLSQLERHRYRTAIVQGWVTGACALVALVIAAMGLFALSAFTADRRTKEIGVRRAMGASTGAIVHLLLWQFLTPFLVACTIGILLSTVIMRHWLEQFASRVDVPLWLLGAVVAATAVFAISAVLVNVLAAARAKPIDALRYE</sequence>
<evidence type="ECO:0000313" key="11">
    <source>
        <dbReference type="Proteomes" id="UP000516148"/>
    </source>
</evidence>
<dbReference type="AlphaFoldDB" id="A0A7H0LN46"/>
<dbReference type="GO" id="GO:0005886">
    <property type="term" value="C:plasma membrane"/>
    <property type="evidence" value="ECO:0007669"/>
    <property type="project" value="UniProtKB-SubCell"/>
</dbReference>
<feature type="domain" description="MacB-like periplasmic core" evidence="9">
    <location>
        <begin position="317"/>
        <end position="534"/>
    </location>
</feature>
<evidence type="ECO:0000259" key="9">
    <source>
        <dbReference type="Pfam" id="PF12704"/>
    </source>
</evidence>
<feature type="transmembrane region" description="Helical" evidence="7">
    <location>
        <begin position="235"/>
        <end position="253"/>
    </location>
</feature>
<keyword evidence="4 7" id="KW-1133">Transmembrane helix</keyword>
<dbReference type="KEGG" id="spap:H3Z74_08080"/>
<evidence type="ECO:0000256" key="3">
    <source>
        <dbReference type="ARBA" id="ARBA00022692"/>
    </source>
</evidence>
<keyword evidence="5 7" id="KW-0472">Membrane</keyword>
<keyword evidence="3 7" id="KW-0812">Transmembrane</keyword>
<protein>
    <submittedName>
        <fullName evidence="10">ABC transporter permease</fullName>
    </submittedName>
</protein>
<dbReference type="InterPro" id="IPR003838">
    <property type="entry name" value="ABC3_permease_C"/>
</dbReference>
<feature type="domain" description="ABC3 transporter permease C-terminal" evidence="8">
    <location>
        <begin position="574"/>
        <end position="684"/>
    </location>
</feature>
<name>A0A7H0LN46_9SPHN</name>
<feature type="domain" description="ABC3 transporter permease C-terminal" evidence="8">
    <location>
        <begin position="186"/>
        <end position="301"/>
    </location>
</feature>
<dbReference type="Pfam" id="PF12704">
    <property type="entry name" value="MacB_PCD"/>
    <property type="match status" value="1"/>
</dbReference>
<feature type="transmembrane region" description="Helical" evidence="7">
    <location>
        <begin position="273"/>
        <end position="297"/>
    </location>
</feature>
<evidence type="ECO:0000313" key="10">
    <source>
        <dbReference type="EMBL" id="QNQ11099.1"/>
    </source>
</evidence>